<feature type="binding site" evidence="5 7">
    <location>
        <position position="340"/>
    </location>
    <ligand>
        <name>NAD(+)</name>
        <dbReference type="ChEBI" id="CHEBI:57540"/>
    </ligand>
</feature>
<dbReference type="GO" id="GO:0071269">
    <property type="term" value="P:L-homocysteine biosynthetic process"/>
    <property type="evidence" value="ECO:0007669"/>
    <property type="project" value="UniProtKB-UniRule"/>
</dbReference>
<dbReference type="EMBL" id="LSFI01000042">
    <property type="protein sequence ID" value="OAG27074.1"/>
    <property type="molecule type" value="Genomic_DNA"/>
</dbReference>
<dbReference type="Gene3D" id="3.40.50.1480">
    <property type="entry name" value="Adenosylhomocysteinase-like"/>
    <property type="match status" value="1"/>
</dbReference>
<dbReference type="PANTHER" id="PTHR23420">
    <property type="entry name" value="ADENOSYLHOMOCYSTEINASE"/>
    <property type="match status" value="1"/>
</dbReference>
<dbReference type="InterPro" id="IPR042172">
    <property type="entry name" value="Adenosylhomocyst_ase-like_sf"/>
</dbReference>
<evidence type="ECO:0000313" key="12">
    <source>
        <dbReference type="Proteomes" id="UP000076964"/>
    </source>
</evidence>
<dbReference type="PROSITE" id="PS00739">
    <property type="entry name" value="ADOHCYASE_2"/>
    <property type="match status" value="1"/>
</dbReference>
<dbReference type="PIRSF" id="PIRSF001109">
    <property type="entry name" value="Ad_hcy_hydrolase"/>
    <property type="match status" value="1"/>
</dbReference>
<dbReference type="Gene3D" id="3.40.50.720">
    <property type="entry name" value="NAD(P)-binding Rossmann-like Domain"/>
    <property type="match status" value="1"/>
</dbReference>
<evidence type="ECO:0000256" key="7">
    <source>
        <dbReference type="PIRSR" id="PIRSR001109-2"/>
    </source>
</evidence>
<dbReference type="SUPFAM" id="SSF51735">
    <property type="entry name" value="NAD(P)-binding Rossmann-fold domains"/>
    <property type="match status" value="1"/>
</dbReference>
<dbReference type="AlphaFoldDB" id="A0A177E546"/>
<dbReference type="SMART" id="SM00996">
    <property type="entry name" value="AdoHcyase"/>
    <property type="match status" value="1"/>
</dbReference>
<feature type="binding site" evidence="5 6">
    <location>
        <position position="184"/>
    </location>
    <ligand>
        <name>substrate</name>
    </ligand>
</feature>
<dbReference type="EC" id="3.13.2.1" evidence="5"/>
<dbReference type="GO" id="GO:0005829">
    <property type="term" value="C:cytosol"/>
    <property type="evidence" value="ECO:0007669"/>
    <property type="project" value="TreeGrafter"/>
</dbReference>
<comment type="subcellular location">
    <subcellularLocation>
        <location evidence="5">Cytoplasm</location>
    </subcellularLocation>
</comment>
<comment type="caution">
    <text evidence="5">Lacks conserved residue(s) required for the propagation of feature annotation.</text>
</comment>
<feature type="binding site" evidence="5 6">
    <location>
        <position position="150"/>
    </location>
    <ligand>
        <name>substrate</name>
    </ligand>
</feature>
<dbReference type="InterPro" id="IPR020082">
    <property type="entry name" value="S-Ado-L-homoCys_hydrolase_CS"/>
</dbReference>
<feature type="binding site" evidence="5 7">
    <location>
        <begin position="151"/>
        <end position="153"/>
    </location>
    <ligand>
        <name>NAD(+)</name>
        <dbReference type="ChEBI" id="CHEBI:57540"/>
    </ligand>
</feature>
<dbReference type="InterPro" id="IPR000043">
    <property type="entry name" value="Adenosylhomocysteinase-like"/>
</dbReference>
<evidence type="ECO:0000256" key="9">
    <source>
        <dbReference type="RuleBase" id="RU004166"/>
    </source>
</evidence>
<keyword evidence="12" id="KW-1185">Reference proteome</keyword>
<evidence type="ECO:0000256" key="8">
    <source>
        <dbReference type="RuleBase" id="RU000548"/>
    </source>
</evidence>
<keyword evidence="4 5" id="KW-0520">NAD</keyword>
<keyword evidence="2 5" id="KW-0554">One-carbon metabolism</keyword>
<comment type="similarity">
    <text evidence="1 5 9">Belongs to the adenosylhomocysteinase family.</text>
</comment>
<evidence type="ECO:0000313" key="11">
    <source>
        <dbReference type="EMBL" id="OAG27074.1"/>
    </source>
</evidence>
<comment type="caution">
    <text evidence="11">The sequence shown here is derived from an EMBL/GenBank/DDBJ whole genome shotgun (WGS) entry which is preliminary data.</text>
</comment>
<evidence type="ECO:0000256" key="5">
    <source>
        <dbReference type="HAMAP-Rule" id="MF_00563"/>
    </source>
</evidence>
<gene>
    <name evidence="5" type="primary">ahcY</name>
    <name evidence="11" type="ORF">TH606_08755</name>
</gene>
<sequence length="418" mass="46158">MKYHVKDLELADKGKLRIEWAGREMPVLKQIKERFEREKPLSGIRLGACLHVTTETANLMDVLKAGGAEVALCASNPLSTQDDVAAALVKHYQIPVFAIRGEDRDTYYQHIKAVLDMNPHITMDDGADLISTLHAEYPEKIENVIGGTEETTTGVIRLRAMAKEGALKYPVIAVNDALTKHLFDNRYGTGQSTIDGILRATNRLLAGSIFVVAGYGWCGKGVAMRARGMGARVVVTEVDPLKAIEAVMDGYDVMPMDEAAEIGDFFCTLTGDINVIRKEHFLKMKDGAIVSNSGHFNVELDLEGLKEVSTEVRRVRENVDEYTLVNGKKVYVLAEGRLVNLAAAEGHPSAVMDMSFANQALCAEHLVKHGKELKNDVYKVPEHIDRSVAEMKLNAMGIKIDKLTPEQEKYLSSWEMGT</sequence>
<feature type="domain" description="S-adenosyl-L-homocysteine hydrolase NAD binding" evidence="10">
    <location>
        <begin position="185"/>
        <end position="346"/>
    </location>
</feature>
<dbReference type="STRING" id="1795632.TH606_08755"/>
<name>A0A177E546_9BACT</name>
<feature type="binding site" evidence="5 7">
    <location>
        <begin position="293"/>
        <end position="295"/>
    </location>
    <ligand>
        <name>NAD(+)</name>
        <dbReference type="ChEBI" id="CHEBI:57540"/>
    </ligand>
</feature>
<feature type="binding site" evidence="5 6">
    <location>
        <position position="180"/>
    </location>
    <ligand>
        <name>substrate</name>
    </ligand>
</feature>
<feature type="binding site" evidence="7">
    <location>
        <begin position="216"/>
        <end position="221"/>
    </location>
    <ligand>
        <name>NAD(+)</name>
        <dbReference type="ChEBI" id="CHEBI:57540"/>
    </ligand>
</feature>
<dbReference type="RefSeq" id="WP_068543003.1">
    <property type="nucleotide sequence ID" value="NZ_LSFI01000042.1"/>
</dbReference>
<comment type="cofactor">
    <cofactor evidence="5 7 8">
        <name>NAD(+)</name>
        <dbReference type="ChEBI" id="CHEBI:57540"/>
    </cofactor>
    <text evidence="5 7 8">Binds 1 NAD(+) per subunit.</text>
</comment>
<dbReference type="GO" id="GO:0006730">
    <property type="term" value="P:one-carbon metabolic process"/>
    <property type="evidence" value="ECO:0007669"/>
    <property type="project" value="UniProtKB-UniRule"/>
</dbReference>
<feature type="binding site" evidence="7">
    <location>
        <position position="347"/>
    </location>
    <ligand>
        <name>NAD(+)</name>
        <dbReference type="ChEBI" id="CHEBI:57540"/>
    </ligand>
</feature>
<dbReference type="Proteomes" id="UP000076964">
    <property type="component" value="Unassembled WGS sequence"/>
</dbReference>
<dbReference type="Pfam" id="PF05221">
    <property type="entry name" value="AdoHcyase"/>
    <property type="match status" value="1"/>
</dbReference>
<dbReference type="SUPFAM" id="SSF52283">
    <property type="entry name" value="Formate/glycerate dehydrogenase catalytic domain-like"/>
    <property type="match status" value="1"/>
</dbReference>
<feature type="binding site" evidence="5 6">
    <location>
        <position position="125"/>
    </location>
    <ligand>
        <name>substrate</name>
    </ligand>
</feature>
<dbReference type="NCBIfam" id="TIGR00936">
    <property type="entry name" value="ahcY"/>
    <property type="match status" value="1"/>
</dbReference>
<accession>A0A177E546</accession>
<feature type="binding site" evidence="5">
    <location>
        <position position="185"/>
    </location>
    <ligand>
        <name>NAD(+)</name>
        <dbReference type="ChEBI" id="CHEBI:57540"/>
    </ligand>
</feature>
<evidence type="ECO:0000256" key="4">
    <source>
        <dbReference type="ARBA" id="ARBA00023027"/>
    </source>
</evidence>
<evidence type="ECO:0000256" key="6">
    <source>
        <dbReference type="PIRSR" id="PIRSR001109-1"/>
    </source>
</evidence>
<keyword evidence="3 5" id="KW-0378">Hydrolase</keyword>
<feature type="binding site" evidence="5">
    <location>
        <begin position="214"/>
        <end position="219"/>
    </location>
    <ligand>
        <name>NAD(+)</name>
        <dbReference type="ChEBI" id="CHEBI:57540"/>
    </ligand>
</feature>
<proteinExistence type="inferred from homology"/>
<comment type="pathway">
    <text evidence="5 8">Amino-acid biosynthesis; L-homocysteine biosynthesis; L-homocysteine from S-adenosyl-L-homocysteine: step 1/1.</text>
</comment>
<feature type="binding site" evidence="5 6">
    <location>
        <position position="53"/>
    </location>
    <ligand>
        <name>substrate</name>
    </ligand>
</feature>
<dbReference type="GO" id="GO:0004013">
    <property type="term" value="F:adenosylhomocysteinase activity"/>
    <property type="evidence" value="ECO:0007669"/>
    <property type="project" value="UniProtKB-UniRule"/>
</dbReference>
<dbReference type="GO" id="GO:0033353">
    <property type="term" value="P:S-adenosylmethionine cycle"/>
    <property type="evidence" value="ECO:0007669"/>
    <property type="project" value="TreeGrafter"/>
</dbReference>
<dbReference type="InterPro" id="IPR015878">
    <property type="entry name" value="Ado_hCys_hydrolase_NAD-bd"/>
</dbReference>
<dbReference type="OrthoDB" id="9802717at2"/>
<dbReference type="HAMAP" id="MF_00563">
    <property type="entry name" value="AdoHcyase"/>
    <property type="match status" value="1"/>
</dbReference>
<dbReference type="UniPathway" id="UPA00314">
    <property type="reaction ID" value="UER00076"/>
</dbReference>
<evidence type="ECO:0000259" key="10">
    <source>
        <dbReference type="SMART" id="SM00997"/>
    </source>
</evidence>
<protein>
    <recommendedName>
        <fullName evidence="5">Adenosylhomocysteinase</fullName>
        <ecNumber evidence="5">3.13.2.1</ecNumber>
    </recommendedName>
    <alternativeName>
        <fullName evidence="5">S-adenosyl-L-homocysteine hydrolase</fullName>
        <shortName evidence="5">AdoHcyase</shortName>
    </alternativeName>
</protein>
<reference evidence="11 12" key="1">
    <citation type="submission" date="2016-02" db="EMBL/GenBank/DDBJ databases">
        <title>Draft genome sequence of Thermodesulfatator sp. S606.</title>
        <authorList>
            <person name="Lai Q."/>
            <person name="Cao J."/>
            <person name="Dupont S."/>
            <person name="Shao Z."/>
            <person name="Jebbar M."/>
            <person name="Alain K."/>
        </authorList>
    </citation>
    <scope>NUCLEOTIDE SEQUENCE [LARGE SCALE GENOMIC DNA]</scope>
    <source>
        <strain evidence="11 12">S606</strain>
    </source>
</reference>
<dbReference type="CDD" id="cd00401">
    <property type="entry name" value="SAHH"/>
    <property type="match status" value="1"/>
</dbReference>
<dbReference type="PROSITE" id="PS00738">
    <property type="entry name" value="ADOHCYASE_1"/>
    <property type="match status" value="1"/>
</dbReference>
<keyword evidence="5" id="KW-0963">Cytoplasm</keyword>
<evidence type="ECO:0000256" key="2">
    <source>
        <dbReference type="ARBA" id="ARBA00022563"/>
    </source>
</evidence>
<evidence type="ECO:0000256" key="1">
    <source>
        <dbReference type="ARBA" id="ARBA00007122"/>
    </source>
</evidence>
<evidence type="ECO:0000256" key="3">
    <source>
        <dbReference type="ARBA" id="ARBA00022801"/>
    </source>
</evidence>
<comment type="function">
    <text evidence="5">May play a key role in the regulation of the intracellular concentration of adenosylhomocysteine.</text>
</comment>
<dbReference type="SMART" id="SM00997">
    <property type="entry name" value="AdoHcyase_NAD"/>
    <property type="match status" value="1"/>
</dbReference>
<dbReference type="FunFam" id="3.40.50.720:FF:000004">
    <property type="entry name" value="Adenosylhomocysteinase"/>
    <property type="match status" value="1"/>
</dbReference>
<feature type="binding site" evidence="5 7">
    <location>
        <position position="237"/>
    </location>
    <ligand>
        <name>NAD(+)</name>
        <dbReference type="ChEBI" id="CHEBI:57540"/>
    </ligand>
</feature>
<dbReference type="PANTHER" id="PTHR23420:SF0">
    <property type="entry name" value="ADENOSYLHOMOCYSTEINASE"/>
    <property type="match status" value="1"/>
</dbReference>
<dbReference type="NCBIfam" id="NF004005">
    <property type="entry name" value="PRK05476.2-3"/>
    <property type="match status" value="1"/>
</dbReference>
<comment type="catalytic activity">
    <reaction evidence="5 8">
        <text>S-adenosyl-L-homocysteine + H2O = L-homocysteine + adenosine</text>
        <dbReference type="Rhea" id="RHEA:21708"/>
        <dbReference type="ChEBI" id="CHEBI:15377"/>
        <dbReference type="ChEBI" id="CHEBI:16335"/>
        <dbReference type="ChEBI" id="CHEBI:57856"/>
        <dbReference type="ChEBI" id="CHEBI:58199"/>
        <dbReference type="EC" id="3.13.2.1"/>
    </reaction>
</comment>
<dbReference type="Pfam" id="PF00670">
    <property type="entry name" value="AdoHcyase_NAD"/>
    <property type="match status" value="1"/>
</dbReference>
<dbReference type="InterPro" id="IPR036291">
    <property type="entry name" value="NAD(P)-bd_dom_sf"/>
</dbReference>
<organism evidence="11 12">
    <name type="scientific">Thermodesulfatator autotrophicus</name>
    <dbReference type="NCBI Taxonomy" id="1795632"/>
    <lineage>
        <taxon>Bacteria</taxon>
        <taxon>Pseudomonadati</taxon>
        <taxon>Thermodesulfobacteriota</taxon>
        <taxon>Thermodesulfobacteria</taxon>
        <taxon>Thermodesulfobacteriales</taxon>
        <taxon>Thermodesulfatatoraceae</taxon>
        <taxon>Thermodesulfatator</taxon>
    </lineage>
</organism>